<dbReference type="PANTHER" id="PTHR41771:SF1">
    <property type="entry name" value="MEMBRANE PROTEIN"/>
    <property type="match status" value="1"/>
</dbReference>
<evidence type="ECO:0000313" key="2">
    <source>
        <dbReference type="EMBL" id="TQR10749.1"/>
    </source>
</evidence>
<dbReference type="InterPro" id="IPR012507">
    <property type="entry name" value="YibE_F"/>
</dbReference>
<name>A0A544SZY5_9BACI</name>
<dbReference type="EMBL" id="VDGH01000010">
    <property type="protein sequence ID" value="TQR10749.1"/>
    <property type="molecule type" value="Genomic_DNA"/>
</dbReference>
<feature type="transmembrane region" description="Helical" evidence="1">
    <location>
        <begin position="17"/>
        <end position="34"/>
    </location>
</feature>
<dbReference type="Proteomes" id="UP000317316">
    <property type="component" value="Unassembled WGS sequence"/>
</dbReference>
<feature type="transmembrane region" description="Helical" evidence="1">
    <location>
        <begin position="210"/>
        <end position="234"/>
    </location>
</feature>
<keyword evidence="3" id="KW-1185">Reference proteome</keyword>
<proteinExistence type="predicted"/>
<feature type="transmembrane region" description="Helical" evidence="1">
    <location>
        <begin position="304"/>
        <end position="329"/>
    </location>
</feature>
<protein>
    <submittedName>
        <fullName evidence="2">YibE/F family protein</fullName>
    </submittedName>
</protein>
<feature type="transmembrane region" description="Helical" evidence="1">
    <location>
        <begin position="156"/>
        <end position="177"/>
    </location>
</feature>
<gene>
    <name evidence="2" type="ORF">FG382_16955</name>
</gene>
<comment type="caution">
    <text evidence="2">The sequence shown here is derived from an EMBL/GenBank/DDBJ whole genome shotgun (WGS) entry which is preliminary data.</text>
</comment>
<dbReference type="PANTHER" id="PTHR41771">
    <property type="entry name" value="MEMBRANE PROTEIN-RELATED"/>
    <property type="match status" value="1"/>
</dbReference>
<accession>A0A544SZY5</accession>
<reference evidence="2 3" key="1">
    <citation type="submission" date="2019-05" db="EMBL/GenBank/DDBJ databases">
        <title>Psychrobacillus vulpis sp. nov., a new species isolated from feces of a red fox that inhabits in The Tablas de Daimiel Natural Park, Albacete, Spain.</title>
        <authorList>
            <person name="Rodriguez M."/>
            <person name="Reina J.C."/>
            <person name="Bejar V."/>
            <person name="Llamas I."/>
        </authorList>
    </citation>
    <scope>NUCLEOTIDE SEQUENCE [LARGE SCALE GENOMIC DNA]</scope>
    <source>
        <strain evidence="2 3">NEAU-3TGS17</strain>
    </source>
</reference>
<feature type="transmembrane region" description="Helical" evidence="1">
    <location>
        <begin position="349"/>
        <end position="372"/>
    </location>
</feature>
<evidence type="ECO:0000256" key="1">
    <source>
        <dbReference type="SAM" id="Phobius"/>
    </source>
</evidence>
<dbReference type="RefSeq" id="WP_142540070.1">
    <property type="nucleotide sequence ID" value="NZ_BMIE01000008.1"/>
</dbReference>
<keyword evidence="1" id="KW-0812">Transmembrane</keyword>
<dbReference type="AlphaFoldDB" id="A0A544SZY5"/>
<evidence type="ECO:0000313" key="3">
    <source>
        <dbReference type="Proteomes" id="UP000317316"/>
    </source>
</evidence>
<keyword evidence="1" id="KW-1133">Transmembrane helix</keyword>
<feature type="transmembrane region" description="Helical" evidence="1">
    <location>
        <begin position="254"/>
        <end position="283"/>
    </location>
</feature>
<organism evidence="2 3">
    <name type="scientific">Psychrobacillus lasiicapitis</name>
    <dbReference type="NCBI Taxonomy" id="1636719"/>
    <lineage>
        <taxon>Bacteria</taxon>
        <taxon>Bacillati</taxon>
        <taxon>Bacillota</taxon>
        <taxon>Bacilli</taxon>
        <taxon>Bacillales</taxon>
        <taxon>Bacillaceae</taxon>
        <taxon>Psychrobacillus</taxon>
    </lineage>
</organism>
<keyword evidence="1" id="KW-0472">Membrane</keyword>
<dbReference type="Pfam" id="PF07907">
    <property type="entry name" value="YibE_F"/>
    <property type="match status" value="1"/>
</dbReference>
<dbReference type="OrthoDB" id="5753718at2"/>
<sequence>MNLVGSIYKKMNSKDKVIIAILLCCFIGSVIFVFNNYSFYEKPIAKVVHTKVEDVVKVSDINGNEDTLYTQHIIAKLLNGEEKEKEIHLTNEYSKSKAYDHEFQIGNELFVKIDQSEKEDEDLTGTIQEVKRDKYLLLIGWVFIFVLLIVGKKQGLFSFISLVFNAILLSYALDIYIHNSSQSLLWICGISVILFTVTSLLLANGLNEKTYAAIIATLLGTFISLLITYLVLLVTGEKGLRYEEMQFITRPYRMVFMAGLFLGSLGAVMDVAITMSSSIFGLYEKNNYISVKALIKSGMEIGKDIMGTMTNILFFAYVSGSIPTLILYFKNASPFGYTLSLTLSLELARALAGGIGIVLTIPIGLYTTLFFVNRKRARL</sequence>
<feature type="transmembrane region" description="Helical" evidence="1">
    <location>
        <begin position="135"/>
        <end position="151"/>
    </location>
</feature>
<feature type="transmembrane region" description="Helical" evidence="1">
    <location>
        <begin position="183"/>
        <end position="203"/>
    </location>
</feature>